<evidence type="ECO:0000256" key="1">
    <source>
        <dbReference type="ARBA" id="ARBA00022857"/>
    </source>
</evidence>
<evidence type="ECO:0000313" key="4">
    <source>
        <dbReference type="EMBL" id="OCB87695.1"/>
    </source>
</evidence>
<dbReference type="Gene3D" id="3.40.50.720">
    <property type="entry name" value="NAD(P)-binding Rossmann-like Domain"/>
    <property type="match status" value="2"/>
</dbReference>
<dbReference type="PANTHER" id="PTHR43103">
    <property type="entry name" value="NUCLEOSIDE-DIPHOSPHATE-SUGAR EPIMERASE"/>
    <property type="match status" value="1"/>
</dbReference>
<reference evidence="4" key="1">
    <citation type="submission" date="2016-06" db="EMBL/GenBank/DDBJ databases">
        <title>Draft Genome sequence of the fungus Inonotus baumii.</title>
        <authorList>
            <person name="Zhu H."/>
            <person name="Lin W."/>
        </authorList>
    </citation>
    <scope>NUCLEOTIDE SEQUENCE</scope>
    <source>
        <strain evidence="4">821</strain>
    </source>
</reference>
<organism evidence="4 5">
    <name type="scientific">Sanghuangporus baumii</name>
    <name type="common">Phellinus baumii</name>
    <dbReference type="NCBI Taxonomy" id="108892"/>
    <lineage>
        <taxon>Eukaryota</taxon>
        <taxon>Fungi</taxon>
        <taxon>Dikarya</taxon>
        <taxon>Basidiomycota</taxon>
        <taxon>Agaricomycotina</taxon>
        <taxon>Agaricomycetes</taxon>
        <taxon>Hymenochaetales</taxon>
        <taxon>Hymenochaetaceae</taxon>
        <taxon>Sanghuangporus</taxon>
    </lineage>
</organism>
<comment type="caution">
    <text evidence="4">The sequence shown here is derived from an EMBL/GenBank/DDBJ whole genome shotgun (WGS) entry which is preliminary data.</text>
</comment>
<evidence type="ECO:0000313" key="5">
    <source>
        <dbReference type="Proteomes" id="UP000757232"/>
    </source>
</evidence>
<dbReference type="InterPro" id="IPR036291">
    <property type="entry name" value="NAD(P)-bd_dom_sf"/>
</dbReference>
<accession>A0A9Q5HXJ3</accession>
<dbReference type="Proteomes" id="UP000757232">
    <property type="component" value="Unassembled WGS sequence"/>
</dbReference>
<protein>
    <submittedName>
        <fullName evidence="4">NAD-binding protein</fullName>
    </submittedName>
</protein>
<evidence type="ECO:0000259" key="3">
    <source>
        <dbReference type="Pfam" id="PF01370"/>
    </source>
</evidence>
<feature type="domain" description="NAD-dependent epimerase/dehydratase" evidence="3">
    <location>
        <begin position="122"/>
        <end position="231"/>
    </location>
</feature>
<name>A0A9Q5HXJ3_SANBA</name>
<sequence>MPSDTSVVLITGAAGWLPGLLAQELLTDSRTPNVHLILADIVEPKAPADAKVITVKADLTQKEAVEKLFETEFGIPDTVYALHGIMSRGSEDNFDLGLKVRSSYRDNRPEALKLIVIFDRQVNVDSIRLLLEVARHRGADVGRIIKFIFSSSTAVYGGQLPEVVTPSTIATPEGAYGTGKLVSELLINEYTRRGYIDGRIMRLPTVVVRPGPPSAATSAFLSGIIREPLHGVEAICPVGSSLDSPELDLAAWVASPETTIKNFVHAKHVSAEKFLPYTRVVYLPGFTATVREELEALREVAGPETLKLIKFEDNLTNRRIVSSWPARFDLTYPLSLGFVVDEGGMIPVVERFKEAVEAGKA</sequence>
<evidence type="ECO:0000256" key="2">
    <source>
        <dbReference type="ARBA" id="ARBA00023277"/>
    </source>
</evidence>
<dbReference type="Pfam" id="PF01370">
    <property type="entry name" value="Epimerase"/>
    <property type="match status" value="1"/>
</dbReference>
<dbReference type="InterPro" id="IPR001509">
    <property type="entry name" value="Epimerase_deHydtase"/>
</dbReference>
<dbReference type="SUPFAM" id="SSF51735">
    <property type="entry name" value="NAD(P)-binding Rossmann-fold domains"/>
    <property type="match status" value="1"/>
</dbReference>
<gene>
    <name evidence="4" type="ORF">A7U60_g5221</name>
</gene>
<proteinExistence type="predicted"/>
<keyword evidence="2" id="KW-0119">Carbohydrate metabolism</keyword>
<dbReference type="PANTHER" id="PTHR43103:SF3">
    <property type="entry name" value="ADP-L-GLYCERO-D-MANNO-HEPTOSE-6-EPIMERASE"/>
    <property type="match status" value="1"/>
</dbReference>
<keyword evidence="5" id="KW-1185">Reference proteome</keyword>
<dbReference type="EMBL" id="LNZH02000189">
    <property type="protein sequence ID" value="OCB87695.1"/>
    <property type="molecule type" value="Genomic_DNA"/>
</dbReference>
<dbReference type="CDD" id="cd05238">
    <property type="entry name" value="Gne_like_SDR_e"/>
    <property type="match status" value="1"/>
</dbReference>
<dbReference type="AlphaFoldDB" id="A0A9Q5HXJ3"/>
<keyword evidence="1" id="KW-0521">NADP</keyword>
<dbReference type="OrthoDB" id="16464at2759"/>